<dbReference type="AlphaFoldDB" id="A0A835IXG5"/>
<evidence type="ECO:0000256" key="6">
    <source>
        <dbReference type="ARBA" id="ARBA00022840"/>
    </source>
</evidence>
<proteinExistence type="inferred from homology"/>
<keyword evidence="2 9" id="KW-0723">Serine/threonine-protein kinase</keyword>
<dbReference type="InterPro" id="IPR000719">
    <property type="entry name" value="Prot_kinase_dom"/>
</dbReference>
<dbReference type="OrthoDB" id="1738954at2759"/>
<dbReference type="SMART" id="SM00220">
    <property type="entry name" value="S_TKc"/>
    <property type="match status" value="1"/>
</dbReference>
<dbReference type="GO" id="GO:0004674">
    <property type="term" value="F:protein serine/threonine kinase activity"/>
    <property type="evidence" value="ECO:0007669"/>
    <property type="project" value="UniProtKB-KW"/>
</dbReference>
<keyword evidence="4 8" id="KW-0547">Nucleotide-binding</keyword>
<keyword evidence="12" id="KW-1185">Reference proteome</keyword>
<keyword evidence="3" id="KW-0808">Transferase</keyword>
<evidence type="ECO:0000256" key="3">
    <source>
        <dbReference type="ARBA" id="ARBA00022679"/>
    </source>
</evidence>
<comment type="similarity">
    <text evidence="1">Belongs to the protein kinase superfamily. CAMK Ser/Thr protein kinase family. SNF1 subfamily.</text>
</comment>
<evidence type="ECO:0000313" key="11">
    <source>
        <dbReference type="EMBL" id="KAF9625281.1"/>
    </source>
</evidence>
<keyword evidence="6 8" id="KW-0067">ATP-binding</keyword>
<dbReference type="EMBL" id="JADFTS010000001">
    <property type="protein sequence ID" value="KAF9625281.1"/>
    <property type="molecule type" value="Genomic_DNA"/>
</dbReference>
<dbReference type="Pfam" id="PF00069">
    <property type="entry name" value="Pkinase"/>
    <property type="match status" value="1"/>
</dbReference>
<gene>
    <name evidence="11" type="ORF">IFM89_020867</name>
</gene>
<name>A0A835IXG5_9MAGN</name>
<dbReference type="PROSITE" id="PS50011">
    <property type="entry name" value="PROTEIN_KINASE_DOM"/>
    <property type="match status" value="1"/>
</dbReference>
<keyword evidence="5" id="KW-0418">Kinase</keyword>
<evidence type="ECO:0000256" key="4">
    <source>
        <dbReference type="ARBA" id="ARBA00022741"/>
    </source>
</evidence>
<dbReference type="PANTHER" id="PTHR24349">
    <property type="entry name" value="SERINE/THREONINE-PROTEIN KINASE"/>
    <property type="match status" value="1"/>
</dbReference>
<evidence type="ECO:0000259" key="10">
    <source>
        <dbReference type="PROSITE" id="PS50011"/>
    </source>
</evidence>
<dbReference type="PROSITE" id="PS00108">
    <property type="entry name" value="PROTEIN_KINASE_ST"/>
    <property type="match status" value="1"/>
</dbReference>
<comment type="function">
    <text evidence="7">CIPK serine-threonine protein kinases interact with CBL proteins. Binding of a CBL protein to the regulatory NAF domain of CIPK protein lead to the activation of the kinase in a calcium-dependent manner.</text>
</comment>
<protein>
    <recommendedName>
        <fullName evidence="10">Protein kinase domain-containing protein</fullName>
    </recommendedName>
</protein>
<dbReference type="SUPFAM" id="SSF56112">
    <property type="entry name" value="Protein kinase-like (PK-like)"/>
    <property type="match status" value="1"/>
</dbReference>
<dbReference type="CDD" id="cd05117">
    <property type="entry name" value="STKc_CAMK"/>
    <property type="match status" value="1"/>
</dbReference>
<organism evidence="11 12">
    <name type="scientific">Coptis chinensis</name>
    <dbReference type="NCBI Taxonomy" id="261450"/>
    <lineage>
        <taxon>Eukaryota</taxon>
        <taxon>Viridiplantae</taxon>
        <taxon>Streptophyta</taxon>
        <taxon>Embryophyta</taxon>
        <taxon>Tracheophyta</taxon>
        <taxon>Spermatophyta</taxon>
        <taxon>Magnoliopsida</taxon>
        <taxon>Ranunculales</taxon>
        <taxon>Ranunculaceae</taxon>
        <taxon>Coptidoideae</taxon>
        <taxon>Coptis</taxon>
    </lineage>
</organism>
<sequence>MVEENSQRRGEQSLVCPEKAVVEAVVDTSQLLAAVVDTSRGSPGRGLKRKLECVDAGTKIGIQKKFVDDFDLGRVIGEGVNGSVRLCTSKANGVEFACKTLSKVDKKTDRQEIEIMQHLSGHPGVVTINAVYEDTDCFHLVMELCSGGDLFEQIVNNGPCSESQAALMFKELIVVIKYCHEKGVVHRDIKPENVFLTSSGKMKLADFGLAAWITTGKLFGLVGSPVYVAPEVLVGDYSEKVDIWSAGVLLHVLLVGELPFQANTKEAIDEAHKKENLNINSGIQETISRPARDLLRRMLTRDASLRLSADEVLRHPWFMCHTEQLWKPTSNKPKERKVLEDLSNQLASPKLEVNANKFCRAF</sequence>
<dbReference type="Proteomes" id="UP000631114">
    <property type="component" value="Unassembled WGS sequence"/>
</dbReference>
<reference evidence="11 12" key="1">
    <citation type="submission" date="2020-10" db="EMBL/GenBank/DDBJ databases">
        <title>The Coptis chinensis genome and diversification of protoberbering-type alkaloids.</title>
        <authorList>
            <person name="Wang B."/>
            <person name="Shu S."/>
            <person name="Song C."/>
            <person name="Liu Y."/>
        </authorList>
    </citation>
    <scope>NUCLEOTIDE SEQUENCE [LARGE SCALE GENOMIC DNA]</scope>
    <source>
        <strain evidence="11">HL-2020</strain>
        <tissue evidence="11">Leaf</tissue>
    </source>
</reference>
<dbReference type="InterPro" id="IPR008271">
    <property type="entry name" value="Ser/Thr_kinase_AS"/>
</dbReference>
<dbReference type="FunFam" id="1.10.510.10:FF:000571">
    <property type="entry name" value="Maternal embryonic leucine zipper kinase"/>
    <property type="match status" value="1"/>
</dbReference>
<dbReference type="PROSITE" id="PS00107">
    <property type="entry name" value="PROTEIN_KINASE_ATP"/>
    <property type="match status" value="1"/>
</dbReference>
<evidence type="ECO:0000256" key="9">
    <source>
        <dbReference type="RuleBase" id="RU000304"/>
    </source>
</evidence>
<evidence type="ECO:0000313" key="12">
    <source>
        <dbReference type="Proteomes" id="UP000631114"/>
    </source>
</evidence>
<evidence type="ECO:0000256" key="7">
    <source>
        <dbReference type="ARBA" id="ARBA00058225"/>
    </source>
</evidence>
<dbReference type="InterPro" id="IPR050205">
    <property type="entry name" value="CDPK_Ser/Thr_kinases"/>
</dbReference>
<dbReference type="InterPro" id="IPR011009">
    <property type="entry name" value="Kinase-like_dom_sf"/>
</dbReference>
<accession>A0A835IXG5</accession>
<dbReference type="GO" id="GO:0005524">
    <property type="term" value="F:ATP binding"/>
    <property type="evidence" value="ECO:0007669"/>
    <property type="project" value="UniProtKB-UniRule"/>
</dbReference>
<evidence type="ECO:0000256" key="2">
    <source>
        <dbReference type="ARBA" id="ARBA00022527"/>
    </source>
</evidence>
<dbReference type="Gene3D" id="1.10.510.10">
    <property type="entry name" value="Transferase(Phosphotransferase) domain 1"/>
    <property type="match status" value="1"/>
</dbReference>
<evidence type="ECO:0000256" key="8">
    <source>
        <dbReference type="PROSITE-ProRule" id="PRU10141"/>
    </source>
</evidence>
<feature type="domain" description="Protein kinase" evidence="10">
    <location>
        <begin position="70"/>
        <end position="318"/>
    </location>
</feature>
<evidence type="ECO:0000256" key="5">
    <source>
        <dbReference type="ARBA" id="ARBA00022777"/>
    </source>
</evidence>
<evidence type="ECO:0000256" key="1">
    <source>
        <dbReference type="ARBA" id="ARBA00006234"/>
    </source>
</evidence>
<feature type="binding site" evidence="8">
    <location>
        <position position="99"/>
    </location>
    <ligand>
        <name>ATP</name>
        <dbReference type="ChEBI" id="CHEBI:30616"/>
    </ligand>
</feature>
<comment type="caution">
    <text evidence="11">The sequence shown here is derived from an EMBL/GenBank/DDBJ whole genome shotgun (WGS) entry which is preliminary data.</text>
</comment>
<dbReference type="InterPro" id="IPR017441">
    <property type="entry name" value="Protein_kinase_ATP_BS"/>
</dbReference>